<evidence type="ECO:0000256" key="11">
    <source>
        <dbReference type="ARBA" id="ARBA00022985"/>
    </source>
</evidence>
<dbReference type="InterPro" id="IPR022826">
    <property type="entry name" value="KDO_kinase"/>
</dbReference>
<evidence type="ECO:0000256" key="15">
    <source>
        <dbReference type="HAMAP-Rule" id="MF_00521"/>
    </source>
</evidence>
<evidence type="ECO:0000256" key="4">
    <source>
        <dbReference type="ARBA" id="ARBA00011988"/>
    </source>
</evidence>
<evidence type="ECO:0000256" key="7">
    <source>
        <dbReference type="ARBA" id="ARBA00022679"/>
    </source>
</evidence>
<keyword evidence="8 15" id="KW-0547">Nucleotide-binding</keyword>
<evidence type="ECO:0000256" key="8">
    <source>
        <dbReference type="ARBA" id="ARBA00022741"/>
    </source>
</evidence>
<dbReference type="GO" id="GO:0005886">
    <property type="term" value="C:plasma membrane"/>
    <property type="evidence" value="ECO:0007669"/>
    <property type="project" value="UniProtKB-SubCell"/>
</dbReference>
<comment type="subcellular location">
    <subcellularLocation>
        <location evidence="1 15">Cell inner membrane</location>
        <topology evidence="1 15">Peripheral membrane protein</topology>
        <orientation evidence="1 15">Cytoplasmic side</orientation>
    </subcellularLocation>
</comment>
<evidence type="ECO:0000313" key="17">
    <source>
        <dbReference type="Proteomes" id="UP000188573"/>
    </source>
</evidence>
<dbReference type="GO" id="GO:0016773">
    <property type="term" value="F:phosphotransferase activity, alcohol group as acceptor"/>
    <property type="evidence" value="ECO:0007669"/>
    <property type="project" value="UniProtKB-UniRule"/>
</dbReference>
<evidence type="ECO:0000256" key="1">
    <source>
        <dbReference type="ARBA" id="ARBA00004515"/>
    </source>
</evidence>
<dbReference type="Pfam" id="PF06293">
    <property type="entry name" value="Kdo"/>
    <property type="match status" value="1"/>
</dbReference>
<evidence type="ECO:0000256" key="5">
    <source>
        <dbReference type="ARBA" id="ARBA00022475"/>
    </source>
</evidence>
<comment type="pathway">
    <text evidence="2 15">Bacterial outer membrane biogenesis; LPS core biosynthesis.</text>
</comment>
<evidence type="ECO:0000313" key="16">
    <source>
        <dbReference type="EMBL" id="OOF82838.1"/>
    </source>
</evidence>
<comment type="caution">
    <text evidence="16">The sequence shown here is derived from an EMBL/GenBank/DDBJ whole genome shotgun (WGS) entry which is preliminary data.</text>
</comment>
<keyword evidence="12 15" id="KW-0472">Membrane</keyword>
<evidence type="ECO:0000256" key="2">
    <source>
        <dbReference type="ARBA" id="ARBA00004713"/>
    </source>
</evidence>
<keyword evidence="17" id="KW-1185">Reference proteome</keyword>
<proteinExistence type="inferred from homology"/>
<protein>
    <recommendedName>
        <fullName evidence="13 15">3-deoxy-D-manno-octulosonic acid kinase</fullName>
        <shortName evidence="15">Kdo kinase</shortName>
        <ecNumber evidence="4 15">2.7.1.166</ecNumber>
    </recommendedName>
</protein>
<dbReference type="GO" id="GO:0016301">
    <property type="term" value="F:kinase activity"/>
    <property type="evidence" value="ECO:0007669"/>
    <property type="project" value="UniProtKB-KW"/>
</dbReference>
<keyword evidence="10 15" id="KW-0067">ATP-binding</keyword>
<dbReference type="SUPFAM" id="SSF56112">
    <property type="entry name" value="Protein kinase-like (PK-like)"/>
    <property type="match status" value="1"/>
</dbReference>
<evidence type="ECO:0000256" key="13">
    <source>
        <dbReference type="ARBA" id="ARBA00029511"/>
    </source>
</evidence>
<keyword evidence="11 15" id="KW-0448">Lipopolysaccharide biosynthesis</keyword>
<evidence type="ECO:0000256" key="14">
    <source>
        <dbReference type="ARBA" id="ARBA00034417"/>
    </source>
</evidence>
<dbReference type="InterPro" id="IPR011009">
    <property type="entry name" value="Kinase-like_dom_sf"/>
</dbReference>
<comment type="similarity">
    <text evidence="3 15">Belongs to the protein kinase superfamily. KdkA/RfaP family.</text>
</comment>
<comment type="function">
    <text evidence="15">Catalyzes the ATP-dependent phosphorylation of the 3-deoxy-D-manno-octulosonic acid (Kdo) residue in Kdo-lipid IV(A) at the 4-OH position.</text>
</comment>
<evidence type="ECO:0000256" key="3">
    <source>
        <dbReference type="ARBA" id="ARBA00010327"/>
    </source>
</evidence>
<reference evidence="16 17" key="1">
    <citation type="submission" date="2016-10" db="EMBL/GenBank/DDBJ databases">
        <title>Rodentibacter gen. nov. and new species.</title>
        <authorList>
            <person name="Christensen H."/>
        </authorList>
    </citation>
    <scope>NUCLEOTIDE SEQUENCE [LARGE SCALE GENOMIC DNA]</scope>
    <source>
        <strain evidence="16 17">Ac81</strain>
    </source>
</reference>
<name>A0A1V3KZX7_9PAST</name>
<evidence type="ECO:0000256" key="6">
    <source>
        <dbReference type="ARBA" id="ARBA00022519"/>
    </source>
</evidence>
<dbReference type="RefSeq" id="WP_077496342.1">
    <property type="nucleotide sequence ID" value="NZ_MLAG01000024.1"/>
</dbReference>
<gene>
    <name evidence="15" type="primary">kdkA</name>
    <name evidence="16" type="ORF">BKG92_05530</name>
</gene>
<evidence type="ECO:0000256" key="12">
    <source>
        <dbReference type="ARBA" id="ARBA00023136"/>
    </source>
</evidence>
<evidence type="ECO:0000256" key="9">
    <source>
        <dbReference type="ARBA" id="ARBA00022777"/>
    </source>
</evidence>
<comment type="catalytic activity">
    <reaction evidence="14 15">
        <text>an alpha-Kdo-(2-&gt;6)-lipid IVA + ATP = a 4-O-phospho-alpha-Kdo-(2-&gt;6)-lipid IVA + ADP + H(+)</text>
        <dbReference type="Rhea" id="RHEA:74271"/>
        <dbReference type="ChEBI" id="CHEBI:15378"/>
        <dbReference type="ChEBI" id="CHEBI:30616"/>
        <dbReference type="ChEBI" id="CHEBI:176428"/>
        <dbReference type="ChEBI" id="CHEBI:193140"/>
        <dbReference type="ChEBI" id="CHEBI:456216"/>
        <dbReference type="EC" id="2.7.1.166"/>
    </reaction>
</comment>
<dbReference type="NCBIfam" id="NF002475">
    <property type="entry name" value="PRK01723.1"/>
    <property type="match status" value="1"/>
</dbReference>
<keyword evidence="5 15" id="KW-1003">Cell membrane</keyword>
<keyword evidence="6 15" id="KW-0997">Cell inner membrane</keyword>
<dbReference type="GO" id="GO:0009244">
    <property type="term" value="P:lipopolysaccharide core region biosynthetic process"/>
    <property type="evidence" value="ECO:0007669"/>
    <property type="project" value="UniProtKB-UniRule"/>
</dbReference>
<dbReference type="Gene3D" id="1.10.510.10">
    <property type="entry name" value="Transferase(Phosphotransferase) domain 1"/>
    <property type="match status" value="1"/>
</dbReference>
<dbReference type="AlphaFoldDB" id="A0A1V3KZX7"/>
<dbReference type="UniPathway" id="UPA00958"/>
<keyword evidence="7 15" id="KW-0808">Transferase</keyword>
<accession>A0A1V3KZX7</accession>
<feature type="active site" evidence="15">
    <location>
        <position position="171"/>
    </location>
</feature>
<dbReference type="Proteomes" id="UP000188573">
    <property type="component" value="Unassembled WGS sequence"/>
</dbReference>
<evidence type="ECO:0000256" key="10">
    <source>
        <dbReference type="ARBA" id="ARBA00022840"/>
    </source>
</evidence>
<organism evidence="16 17">
    <name type="scientific">Rodentibacter ratti</name>
    <dbReference type="NCBI Taxonomy" id="1906745"/>
    <lineage>
        <taxon>Bacteria</taxon>
        <taxon>Pseudomonadati</taxon>
        <taxon>Pseudomonadota</taxon>
        <taxon>Gammaproteobacteria</taxon>
        <taxon>Pasteurellales</taxon>
        <taxon>Pasteurellaceae</taxon>
        <taxon>Rodentibacter</taxon>
    </lineage>
</organism>
<dbReference type="HAMAP" id="MF_00521">
    <property type="entry name" value="KDO_kinase"/>
    <property type="match status" value="1"/>
</dbReference>
<keyword evidence="9 15" id="KW-0418">Kinase</keyword>
<dbReference type="EC" id="2.7.1.166" evidence="4 15"/>
<dbReference type="GO" id="GO:0005524">
    <property type="term" value="F:ATP binding"/>
    <property type="evidence" value="ECO:0007669"/>
    <property type="project" value="UniProtKB-UniRule"/>
</dbReference>
<dbReference type="EMBL" id="MLAG01000024">
    <property type="protein sequence ID" value="OOF82838.1"/>
    <property type="molecule type" value="Genomic_DNA"/>
</dbReference>
<sequence>MLEFQQDNQFFIFNFDRTFDQQHQFFAPQFWQTKNRILGSAKGRGTTYFLATQDWFGVNCALRHYYRGGLWGKFNKDRYHFSSLPQTRSFAEFFLLQRLYEAGLPVPKPIGARIKKGKIGVCYQADILTEKIENAQDLTALLQTQHLADETWQQIGGLIRQLHDLQICHTDLNAHNILVQHTDLTQKCWLLDFDKCGEKSGDFWKTENLNRLHRSFMKETERMKIQFTEQNWAELISGYHQNFNKKDKP</sequence>